<dbReference type="InParanoid" id="D6W7L6"/>
<name>D6W7L6_TRICA</name>
<dbReference type="HOGENOM" id="CLU_2545579_0_0_1"/>
<reference evidence="1 2" key="2">
    <citation type="journal article" date="2010" name="Nucleic Acids Res.">
        <title>BeetleBase in 2010: revisions to provide comprehensive genomic information for Tribolium castaneum.</title>
        <authorList>
            <person name="Kim H.S."/>
            <person name="Murphy T."/>
            <person name="Xia J."/>
            <person name="Caragea D."/>
            <person name="Park Y."/>
            <person name="Beeman R.W."/>
            <person name="Lorenzen M.D."/>
            <person name="Butcher S."/>
            <person name="Manak J.R."/>
            <person name="Brown S.J."/>
        </authorList>
    </citation>
    <scope>GENOME REANNOTATION</scope>
    <source>
        <strain evidence="1 2">Georgia GA2</strain>
    </source>
</reference>
<dbReference type="AlphaFoldDB" id="D6W7L6"/>
<organism evidence="1 2">
    <name type="scientific">Tribolium castaneum</name>
    <name type="common">Red flour beetle</name>
    <dbReference type="NCBI Taxonomy" id="7070"/>
    <lineage>
        <taxon>Eukaryota</taxon>
        <taxon>Metazoa</taxon>
        <taxon>Ecdysozoa</taxon>
        <taxon>Arthropoda</taxon>
        <taxon>Hexapoda</taxon>
        <taxon>Insecta</taxon>
        <taxon>Pterygota</taxon>
        <taxon>Neoptera</taxon>
        <taxon>Endopterygota</taxon>
        <taxon>Coleoptera</taxon>
        <taxon>Polyphaga</taxon>
        <taxon>Cucujiformia</taxon>
        <taxon>Tenebrionidae</taxon>
        <taxon>Tenebrionidae incertae sedis</taxon>
        <taxon>Tribolium</taxon>
    </lineage>
</organism>
<accession>D6W7L6</accession>
<protein>
    <submittedName>
        <fullName evidence="1">Uncharacterized protein</fullName>
    </submittedName>
</protein>
<keyword evidence="2" id="KW-1185">Reference proteome</keyword>
<evidence type="ECO:0000313" key="2">
    <source>
        <dbReference type="Proteomes" id="UP000007266"/>
    </source>
</evidence>
<gene>
    <name evidence="1" type="primary">GLEAN_10797</name>
    <name evidence="1" type="ORF">TcasGA2_TC010797</name>
</gene>
<evidence type="ECO:0000313" key="1">
    <source>
        <dbReference type="EMBL" id="EFA11262.1"/>
    </source>
</evidence>
<dbReference type="Proteomes" id="UP000007266">
    <property type="component" value="Linkage group 1"/>
</dbReference>
<dbReference type="EMBL" id="KQ971307">
    <property type="protein sequence ID" value="EFA11262.1"/>
    <property type="molecule type" value="Genomic_DNA"/>
</dbReference>
<proteinExistence type="predicted"/>
<reference evidence="1 2" key="1">
    <citation type="journal article" date="2008" name="Nature">
        <title>The genome of the model beetle and pest Tribolium castaneum.</title>
        <authorList>
            <consortium name="Tribolium Genome Sequencing Consortium"/>
            <person name="Richards S."/>
            <person name="Gibbs R.A."/>
            <person name="Weinstock G.M."/>
            <person name="Brown S.J."/>
            <person name="Denell R."/>
            <person name="Beeman R.W."/>
            <person name="Gibbs R."/>
            <person name="Beeman R.W."/>
            <person name="Brown S.J."/>
            <person name="Bucher G."/>
            <person name="Friedrich M."/>
            <person name="Grimmelikhuijzen C.J."/>
            <person name="Klingler M."/>
            <person name="Lorenzen M."/>
            <person name="Richards S."/>
            <person name="Roth S."/>
            <person name="Schroder R."/>
            <person name="Tautz D."/>
            <person name="Zdobnov E.M."/>
            <person name="Muzny D."/>
            <person name="Gibbs R.A."/>
            <person name="Weinstock G.M."/>
            <person name="Attaway T."/>
            <person name="Bell S."/>
            <person name="Buhay C.J."/>
            <person name="Chandrabose M.N."/>
            <person name="Chavez D."/>
            <person name="Clerk-Blankenburg K.P."/>
            <person name="Cree A."/>
            <person name="Dao M."/>
            <person name="Davis C."/>
            <person name="Chacko J."/>
            <person name="Dinh H."/>
            <person name="Dugan-Rocha S."/>
            <person name="Fowler G."/>
            <person name="Garner T.T."/>
            <person name="Garnes J."/>
            <person name="Gnirke A."/>
            <person name="Hawes A."/>
            <person name="Hernandez J."/>
            <person name="Hines S."/>
            <person name="Holder M."/>
            <person name="Hume J."/>
            <person name="Jhangiani S.N."/>
            <person name="Joshi V."/>
            <person name="Khan Z.M."/>
            <person name="Jackson L."/>
            <person name="Kovar C."/>
            <person name="Kowis A."/>
            <person name="Lee S."/>
            <person name="Lewis L.R."/>
            <person name="Margolis J."/>
            <person name="Morgan M."/>
            <person name="Nazareth L.V."/>
            <person name="Nguyen N."/>
            <person name="Okwuonu G."/>
            <person name="Parker D."/>
            <person name="Richards S."/>
            <person name="Ruiz S.J."/>
            <person name="Santibanez J."/>
            <person name="Savard J."/>
            <person name="Scherer S.E."/>
            <person name="Schneider B."/>
            <person name="Sodergren E."/>
            <person name="Tautz D."/>
            <person name="Vattahil S."/>
            <person name="Villasana D."/>
            <person name="White C.S."/>
            <person name="Wright R."/>
            <person name="Park Y."/>
            <person name="Beeman R.W."/>
            <person name="Lord J."/>
            <person name="Oppert B."/>
            <person name="Lorenzen M."/>
            <person name="Brown S."/>
            <person name="Wang L."/>
            <person name="Savard J."/>
            <person name="Tautz D."/>
            <person name="Richards S."/>
            <person name="Weinstock G."/>
            <person name="Gibbs R.A."/>
            <person name="Liu Y."/>
            <person name="Worley K."/>
            <person name="Weinstock G."/>
            <person name="Elsik C.G."/>
            <person name="Reese J.T."/>
            <person name="Elhaik E."/>
            <person name="Landan G."/>
            <person name="Graur D."/>
            <person name="Arensburger P."/>
            <person name="Atkinson P."/>
            <person name="Beeman R.W."/>
            <person name="Beidler J."/>
            <person name="Brown S.J."/>
            <person name="Demuth J.P."/>
            <person name="Drury D.W."/>
            <person name="Du Y.Z."/>
            <person name="Fujiwara H."/>
            <person name="Lorenzen M."/>
            <person name="Maselli V."/>
            <person name="Osanai M."/>
            <person name="Park Y."/>
            <person name="Robertson H.M."/>
            <person name="Tu Z."/>
            <person name="Wang J.J."/>
            <person name="Wang S."/>
            <person name="Richards S."/>
            <person name="Song H."/>
            <person name="Zhang L."/>
            <person name="Sodergren E."/>
            <person name="Werner D."/>
            <person name="Stanke M."/>
            <person name="Morgenstern B."/>
            <person name="Solovyev V."/>
            <person name="Kosarev P."/>
            <person name="Brown G."/>
            <person name="Chen H.C."/>
            <person name="Ermolaeva O."/>
            <person name="Hlavina W."/>
            <person name="Kapustin Y."/>
            <person name="Kiryutin B."/>
            <person name="Kitts P."/>
            <person name="Maglott D."/>
            <person name="Pruitt K."/>
            <person name="Sapojnikov V."/>
            <person name="Souvorov A."/>
            <person name="Mackey A.J."/>
            <person name="Waterhouse R.M."/>
            <person name="Wyder S."/>
            <person name="Zdobnov E.M."/>
            <person name="Zdobnov E.M."/>
            <person name="Wyder S."/>
            <person name="Kriventseva E.V."/>
            <person name="Kadowaki T."/>
            <person name="Bork P."/>
            <person name="Aranda M."/>
            <person name="Bao R."/>
            <person name="Beermann A."/>
            <person name="Berns N."/>
            <person name="Bolognesi R."/>
            <person name="Bonneton F."/>
            <person name="Bopp D."/>
            <person name="Brown S.J."/>
            <person name="Bucher G."/>
            <person name="Butts T."/>
            <person name="Chaumot A."/>
            <person name="Denell R.E."/>
            <person name="Ferrier D.E."/>
            <person name="Friedrich M."/>
            <person name="Gordon C.M."/>
            <person name="Jindra M."/>
            <person name="Klingler M."/>
            <person name="Lan Q."/>
            <person name="Lattorff H.M."/>
            <person name="Laudet V."/>
            <person name="von Levetsow C."/>
            <person name="Liu Z."/>
            <person name="Lutz R."/>
            <person name="Lynch J.A."/>
            <person name="da Fonseca R.N."/>
            <person name="Posnien N."/>
            <person name="Reuter R."/>
            <person name="Roth S."/>
            <person name="Savard J."/>
            <person name="Schinko J.B."/>
            <person name="Schmitt C."/>
            <person name="Schoppmeier M."/>
            <person name="Schroder R."/>
            <person name="Shippy T.D."/>
            <person name="Simonnet F."/>
            <person name="Marques-Souza H."/>
            <person name="Tautz D."/>
            <person name="Tomoyasu Y."/>
            <person name="Trauner J."/>
            <person name="Van der Zee M."/>
            <person name="Vervoort M."/>
            <person name="Wittkopp N."/>
            <person name="Wimmer E.A."/>
            <person name="Yang X."/>
            <person name="Jones A.K."/>
            <person name="Sattelle D.B."/>
            <person name="Ebert P.R."/>
            <person name="Nelson D."/>
            <person name="Scott J.G."/>
            <person name="Beeman R.W."/>
            <person name="Muthukrishnan S."/>
            <person name="Kramer K.J."/>
            <person name="Arakane Y."/>
            <person name="Beeman R.W."/>
            <person name="Zhu Q."/>
            <person name="Hogenkamp D."/>
            <person name="Dixit R."/>
            <person name="Oppert B."/>
            <person name="Jiang H."/>
            <person name="Zou Z."/>
            <person name="Marshall J."/>
            <person name="Elpidina E."/>
            <person name="Vinokurov K."/>
            <person name="Oppert C."/>
            <person name="Zou Z."/>
            <person name="Evans J."/>
            <person name="Lu Z."/>
            <person name="Zhao P."/>
            <person name="Sumathipala N."/>
            <person name="Altincicek B."/>
            <person name="Vilcinskas A."/>
            <person name="Williams M."/>
            <person name="Hultmark D."/>
            <person name="Hetru C."/>
            <person name="Jiang H."/>
            <person name="Grimmelikhuijzen C.J."/>
            <person name="Hauser F."/>
            <person name="Cazzamali G."/>
            <person name="Williamson M."/>
            <person name="Park Y."/>
            <person name="Li B."/>
            <person name="Tanaka Y."/>
            <person name="Predel R."/>
            <person name="Neupert S."/>
            <person name="Schachtner J."/>
            <person name="Verleyen P."/>
            <person name="Raible F."/>
            <person name="Bork P."/>
            <person name="Friedrich M."/>
            <person name="Walden K.K."/>
            <person name="Robertson H.M."/>
            <person name="Angeli S."/>
            <person name="Foret S."/>
            <person name="Bucher G."/>
            <person name="Schuetz S."/>
            <person name="Maleszka R."/>
            <person name="Wimmer E.A."/>
            <person name="Beeman R.W."/>
            <person name="Lorenzen M."/>
            <person name="Tomoyasu Y."/>
            <person name="Miller S.C."/>
            <person name="Grossmann D."/>
            <person name="Bucher G."/>
        </authorList>
    </citation>
    <scope>NUCLEOTIDE SEQUENCE [LARGE SCALE GENOMIC DNA]</scope>
    <source>
        <strain evidence="1 2">Georgia GA2</strain>
    </source>
</reference>
<sequence length="83" mass="9719">MAKKFPPPSQTTPKIRPSKGENINLLHQNLLMAVLSTLNVDETSQNLWLLIRFWKPQKFALRRLATFTICTFVNHDRFRVIIN</sequence>